<dbReference type="InterPro" id="IPR029044">
    <property type="entry name" value="Nucleotide-diphossugar_trans"/>
</dbReference>
<reference evidence="10" key="2">
    <citation type="journal article" date="2023" name="IMA Fungus">
        <title>Comparative genomic study of the Penicillium genus elucidates a diverse pangenome and 15 lateral gene transfer events.</title>
        <authorList>
            <person name="Petersen C."/>
            <person name="Sorensen T."/>
            <person name="Nielsen M.R."/>
            <person name="Sondergaard T.E."/>
            <person name="Sorensen J.L."/>
            <person name="Fitzpatrick D.A."/>
            <person name="Frisvad J.C."/>
            <person name="Nielsen K.L."/>
        </authorList>
    </citation>
    <scope>NUCLEOTIDE SEQUENCE</scope>
    <source>
        <strain evidence="10">IBT 21472</strain>
    </source>
</reference>
<evidence type="ECO:0000313" key="11">
    <source>
        <dbReference type="Proteomes" id="UP001147746"/>
    </source>
</evidence>
<dbReference type="InterPro" id="IPR001173">
    <property type="entry name" value="Glyco_trans_2-like"/>
</dbReference>
<dbReference type="Pfam" id="PF13632">
    <property type="entry name" value="Glyco_trans_2_3"/>
    <property type="match status" value="1"/>
</dbReference>
<feature type="transmembrane region" description="Helical" evidence="8">
    <location>
        <begin position="539"/>
        <end position="562"/>
    </location>
</feature>
<evidence type="ECO:0000256" key="1">
    <source>
        <dbReference type="ARBA" id="ARBA00004236"/>
    </source>
</evidence>
<feature type="transmembrane region" description="Helical" evidence="8">
    <location>
        <begin position="486"/>
        <end position="512"/>
    </location>
</feature>
<organism evidence="10 11">
    <name type="scientific">Penicillium atrosanguineum</name>
    <dbReference type="NCBI Taxonomy" id="1132637"/>
    <lineage>
        <taxon>Eukaryota</taxon>
        <taxon>Fungi</taxon>
        <taxon>Dikarya</taxon>
        <taxon>Ascomycota</taxon>
        <taxon>Pezizomycotina</taxon>
        <taxon>Eurotiomycetes</taxon>
        <taxon>Eurotiomycetidae</taxon>
        <taxon>Eurotiales</taxon>
        <taxon>Aspergillaceae</taxon>
        <taxon>Penicillium</taxon>
    </lineage>
</organism>
<protein>
    <recommendedName>
        <fullName evidence="9">Glycosyltransferase 2-like domain-containing protein</fullName>
    </recommendedName>
</protein>
<sequence>MDSFDEKVYTPSRFSMFQQRGPEISRFRQFLHFVGCIIVLPIYSIITGYTRHPLTLDVLLTIFAAEYNRYTNESRRRQLQGPSRTMQDPEKASHLSEIANHATDCMAAIVGYREDPELFARALDSYKLASECRFVLVGVDGDDVPDMEMVRVFQNVFPQNSAVIQVDEPFGEVAMRTFEKMSTIDGNLQAPEAYMESTIAHCCQLAREILAEHDLKLGQADGITKLCLFQPHLHKKGIMFTAFIFSIVISEMLGIEYLWSSDSDTIIMRDALRNTIETIAGDKNVGGASCGLIVHNEDDSVTTKLGSVVYWSELYLTRSTSTSSGTSDCQSGPSSAFRVCALPAVLYPWYTQTVLGHRMVVNEDRHLTTNLLMRGWTVTYVSDTLAATDTPTTLSRWIMQQVRWSRAGHIESFQQPKLYLLTNPLFFWAAIKREFGPLLGLLYIFYYLFTGRCFAYFNWYDVGIRIAYTLMYNYTRNPDRGPSNSWLWIVPGLLFYNIPLPMIHLWSLITVFQDGWGTSMRSTSELSKRGQAWKRWNDLGFFVVWMGVVGGTAARMAAHMAGWEERSIFHAIVLGIVVPSAVSFYGLVIRG</sequence>
<dbReference type="PANTHER" id="PTHR22913">
    <property type="entry name" value="HYALURONAN SYNTHASE"/>
    <property type="match status" value="1"/>
</dbReference>
<evidence type="ECO:0000256" key="3">
    <source>
        <dbReference type="ARBA" id="ARBA00022475"/>
    </source>
</evidence>
<feature type="transmembrane region" description="Helical" evidence="8">
    <location>
        <begin position="568"/>
        <end position="588"/>
    </location>
</feature>
<feature type="domain" description="Glycosyltransferase 2-like" evidence="9">
    <location>
        <begin position="262"/>
        <end position="457"/>
    </location>
</feature>
<keyword evidence="11" id="KW-1185">Reference proteome</keyword>
<feature type="region of interest" description="Disordered" evidence="7">
    <location>
        <begin position="74"/>
        <end position="94"/>
    </location>
</feature>
<keyword evidence="4" id="KW-0328">Glycosyltransferase</keyword>
<keyword evidence="3" id="KW-1003">Cell membrane</keyword>
<dbReference type="Proteomes" id="UP001147746">
    <property type="component" value="Unassembled WGS sequence"/>
</dbReference>
<proteinExistence type="inferred from homology"/>
<feature type="transmembrane region" description="Helical" evidence="8">
    <location>
        <begin position="237"/>
        <end position="259"/>
    </location>
</feature>
<dbReference type="AlphaFoldDB" id="A0A9W9PRK2"/>
<reference evidence="10" key="1">
    <citation type="submission" date="2022-12" db="EMBL/GenBank/DDBJ databases">
        <authorList>
            <person name="Petersen C."/>
        </authorList>
    </citation>
    <scope>NUCLEOTIDE SEQUENCE</scope>
    <source>
        <strain evidence="10">IBT 21472</strain>
    </source>
</reference>
<evidence type="ECO:0000259" key="9">
    <source>
        <dbReference type="Pfam" id="PF13632"/>
    </source>
</evidence>
<evidence type="ECO:0000256" key="8">
    <source>
        <dbReference type="SAM" id="Phobius"/>
    </source>
</evidence>
<dbReference type="PANTHER" id="PTHR22913:SF12">
    <property type="entry name" value="MANNURONAN SYNTHASE"/>
    <property type="match status" value="1"/>
</dbReference>
<evidence type="ECO:0000313" key="10">
    <source>
        <dbReference type="EMBL" id="KAJ5307681.1"/>
    </source>
</evidence>
<keyword evidence="8" id="KW-0812">Transmembrane</keyword>
<feature type="transmembrane region" description="Helical" evidence="8">
    <location>
        <begin position="438"/>
        <end position="459"/>
    </location>
</feature>
<accession>A0A9W9PRK2</accession>
<dbReference type="GO" id="GO:0085029">
    <property type="term" value="P:extracellular matrix assembly"/>
    <property type="evidence" value="ECO:0007669"/>
    <property type="project" value="TreeGrafter"/>
</dbReference>
<feature type="transmembrane region" description="Helical" evidence="8">
    <location>
        <begin position="30"/>
        <end position="49"/>
    </location>
</feature>
<keyword evidence="6 8" id="KW-0472">Membrane</keyword>
<dbReference type="GO" id="GO:0005886">
    <property type="term" value="C:plasma membrane"/>
    <property type="evidence" value="ECO:0007669"/>
    <property type="project" value="UniProtKB-SubCell"/>
</dbReference>
<evidence type="ECO:0000256" key="6">
    <source>
        <dbReference type="ARBA" id="ARBA00023136"/>
    </source>
</evidence>
<evidence type="ECO:0000256" key="2">
    <source>
        <dbReference type="ARBA" id="ARBA00006782"/>
    </source>
</evidence>
<evidence type="ECO:0000256" key="5">
    <source>
        <dbReference type="ARBA" id="ARBA00022679"/>
    </source>
</evidence>
<comment type="subcellular location">
    <subcellularLocation>
        <location evidence="1">Cell membrane</location>
    </subcellularLocation>
</comment>
<keyword evidence="8" id="KW-1133">Transmembrane helix</keyword>
<comment type="caution">
    <text evidence="10">The sequence shown here is derived from an EMBL/GenBank/DDBJ whole genome shotgun (WGS) entry which is preliminary data.</text>
</comment>
<dbReference type="EMBL" id="JAPZBO010000008">
    <property type="protein sequence ID" value="KAJ5307681.1"/>
    <property type="molecule type" value="Genomic_DNA"/>
</dbReference>
<dbReference type="GO" id="GO:0050501">
    <property type="term" value="F:hyaluronan synthase activity"/>
    <property type="evidence" value="ECO:0007669"/>
    <property type="project" value="TreeGrafter"/>
</dbReference>
<gene>
    <name evidence="10" type="ORF">N7476_008337</name>
</gene>
<dbReference type="GO" id="GO:0030213">
    <property type="term" value="P:hyaluronan biosynthetic process"/>
    <property type="evidence" value="ECO:0007669"/>
    <property type="project" value="TreeGrafter"/>
</dbReference>
<name>A0A9W9PRK2_9EURO</name>
<keyword evidence="5" id="KW-0808">Transferase</keyword>
<comment type="similarity">
    <text evidence="2">Belongs to the NodC/HAS family.</text>
</comment>
<dbReference type="Gene3D" id="3.90.550.10">
    <property type="entry name" value="Spore Coat Polysaccharide Biosynthesis Protein SpsA, Chain A"/>
    <property type="match status" value="1"/>
</dbReference>
<evidence type="ECO:0000256" key="4">
    <source>
        <dbReference type="ARBA" id="ARBA00022676"/>
    </source>
</evidence>
<evidence type="ECO:0000256" key="7">
    <source>
        <dbReference type="SAM" id="MobiDB-lite"/>
    </source>
</evidence>
<dbReference type="SUPFAM" id="SSF53448">
    <property type="entry name" value="Nucleotide-diphospho-sugar transferases"/>
    <property type="match status" value="1"/>
</dbReference>